<reference evidence="8 9" key="1">
    <citation type="journal article" date="2015" name="Genome Announc.">
        <title>Complete genome sequences for 35 biothreat assay-relevant bacillus species.</title>
        <authorList>
            <person name="Johnson S.L."/>
            <person name="Daligault H.E."/>
            <person name="Davenport K.W."/>
            <person name="Jaissle J."/>
            <person name="Frey K.G."/>
            <person name="Ladner J.T."/>
            <person name="Broomall S.M."/>
            <person name="Bishop-Lilly K.A."/>
            <person name="Bruce D.C."/>
            <person name="Gibbons H.S."/>
            <person name="Coyne S.R."/>
            <person name="Lo C.C."/>
            <person name="Meincke L."/>
            <person name="Munk A.C."/>
            <person name="Koroleva G.I."/>
            <person name="Rosenzweig C.N."/>
            <person name="Palacios G.F."/>
            <person name="Redden C.L."/>
            <person name="Minogue T.D."/>
            <person name="Chain P.S."/>
        </authorList>
    </citation>
    <scope>NUCLEOTIDE SEQUENCE [LARGE SCALE GENOMIC DNA]</scope>
    <source>
        <strain evidence="9">ATCC 14581 / DSM 32 / JCM 2506 / NBRC 15308 / NCIMB 9376 / NCTC 10342 / NRRL B-14308 / VKM B-512</strain>
    </source>
</reference>
<dbReference type="KEGG" id="bmeg:BG04_4474"/>
<dbReference type="GO" id="GO:0003677">
    <property type="term" value="F:DNA binding"/>
    <property type="evidence" value="ECO:0007669"/>
    <property type="project" value="UniProtKB-KW"/>
</dbReference>
<evidence type="ECO:0000256" key="2">
    <source>
        <dbReference type="ARBA" id="ARBA00023015"/>
    </source>
</evidence>
<dbReference type="EMBL" id="CP009920">
    <property type="protein sequence ID" value="AJI21864.1"/>
    <property type="molecule type" value="Genomic_DNA"/>
</dbReference>
<dbReference type="CDD" id="cd06171">
    <property type="entry name" value="Sigma70_r4"/>
    <property type="match status" value="1"/>
</dbReference>
<dbReference type="Proteomes" id="UP000031829">
    <property type="component" value="Chromosome"/>
</dbReference>
<dbReference type="NCBIfam" id="TIGR02937">
    <property type="entry name" value="sigma70-ECF"/>
    <property type="match status" value="1"/>
</dbReference>
<proteinExistence type="inferred from homology"/>
<accession>A0A0B6APW6</accession>
<evidence type="ECO:0000313" key="8">
    <source>
        <dbReference type="EMBL" id="AJI21864.1"/>
    </source>
</evidence>
<organism evidence="8 9">
    <name type="scientific">Priestia megaterium (strain ATCC 14581 / DSM 32 / CCUG 1817 / JCM 2506 / NBRC 15308 / NCIMB 9376 / NCTC 10342 / NRRL B-14308 / VKM B-512 / Ford 19)</name>
    <name type="common">Bacillus megaterium</name>
    <dbReference type="NCBI Taxonomy" id="1348623"/>
    <lineage>
        <taxon>Bacteria</taxon>
        <taxon>Bacillati</taxon>
        <taxon>Bacillota</taxon>
        <taxon>Bacilli</taxon>
        <taxon>Bacillales</taxon>
        <taxon>Bacillaceae</taxon>
        <taxon>Priestia</taxon>
    </lineage>
</organism>
<sequence>MAQQHNFEHIYKQHMHDLLRYLLSLTRRKESAEDLMQETFYRALLHLETYKGEEVKPWLFKIAYHAFIDWYRKEKKRPTVEIEEWHFTPQPSAEEQVMIQSEIDGWLSDVSALPPAKQNIVLLRDYHGFTYEEIAEMTGYTLSKVKMDLYRGRQQLKKRKEEDG</sequence>
<keyword evidence="3" id="KW-0731">Sigma factor</keyword>
<dbReference type="RefSeq" id="WP_016763958.1">
    <property type="nucleotide sequence ID" value="NZ_BCVB01000005.1"/>
</dbReference>
<dbReference type="Gene3D" id="1.10.10.10">
    <property type="entry name" value="Winged helix-like DNA-binding domain superfamily/Winged helix DNA-binding domain"/>
    <property type="match status" value="1"/>
</dbReference>
<evidence type="ECO:0000259" key="6">
    <source>
        <dbReference type="Pfam" id="PF04542"/>
    </source>
</evidence>
<dbReference type="GO" id="GO:0006352">
    <property type="term" value="P:DNA-templated transcription initiation"/>
    <property type="evidence" value="ECO:0007669"/>
    <property type="project" value="InterPro"/>
</dbReference>
<dbReference type="Pfam" id="PF04542">
    <property type="entry name" value="Sigma70_r2"/>
    <property type="match status" value="1"/>
</dbReference>
<keyword evidence="4" id="KW-0238">DNA-binding</keyword>
<keyword evidence="5" id="KW-0804">Transcription</keyword>
<evidence type="ECO:0000256" key="5">
    <source>
        <dbReference type="ARBA" id="ARBA00023163"/>
    </source>
</evidence>
<dbReference type="GO" id="GO:0016987">
    <property type="term" value="F:sigma factor activity"/>
    <property type="evidence" value="ECO:0007669"/>
    <property type="project" value="UniProtKB-KW"/>
</dbReference>
<feature type="domain" description="RNA polymerase sigma-70 region 2" evidence="6">
    <location>
        <begin position="10"/>
        <end position="76"/>
    </location>
</feature>
<dbReference type="InterPro" id="IPR039425">
    <property type="entry name" value="RNA_pol_sigma-70-like"/>
</dbReference>
<protein>
    <submittedName>
        <fullName evidence="8">RNA polymerase sigma factor, SigM family protein</fullName>
    </submittedName>
</protein>
<dbReference type="HOGENOM" id="CLU_047691_3_4_9"/>
<dbReference type="NCBIfam" id="NF009193">
    <property type="entry name" value="PRK12541.1"/>
    <property type="match status" value="1"/>
</dbReference>
<dbReference type="AlphaFoldDB" id="A0A0B6APW6"/>
<dbReference type="InterPro" id="IPR036388">
    <property type="entry name" value="WH-like_DNA-bd_sf"/>
</dbReference>
<evidence type="ECO:0000313" key="9">
    <source>
        <dbReference type="Proteomes" id="UP000031829"/>
    </source>
</evidence>
<name>A0A0B6APW6_PRIM2</name>
<evidence type="ECO:0000256" key="1">
    <source>
        <dbReference type="ARBA" id="ARBA00010641"/>
    </source>
</evidence>
<dbReference type="PANTHER" id="PTHR43133:SF52">
    <property type="entry name" value="ECF RNA POLYMERASE SIGMA FACTOR SIGL"/>
    <property type="match status" value="1"/>
</dbReference>
<comment type="similarity">
    <text evidence="1">Belongs to the sigma-70 factor family. ECF subfamily.</text>
</comment>
<dbReference type="SUPFAM" id="SSF88946">
    <property type="entry name" value="Sigma2 domain of RNA polymerase sigma factors"/>
    <property type="match status" value="1"/>
</dbReference>
<evidence type="ECO:0000256" key="3">
    <source>
        <dbReference type="ARBA" id="ARBA00023082"/>
    </source>
</evidence>
<dbReference type="Gene3D" id="1.10.1740.10">
    <property type="match status" value="1"/>
</dbReference>
<dbReference type="PANTHER" id="PTHR43133">
    <property type="entry name" value="RNA POLYMERASE ECF-TYPE SIGMA FACTO"/>
    <property type="match status" value="1"/>
</dbReference>
<dbReference type="InterPro" id="IPR013324">
    <property type="entry name" value="RNA_pol_sigma_r3/r4-like"/>
</dbReference>
<dbReference type="Pfam" id="PF08281">
    <property type="entry name" value="Sigma70_r4_2"/>
    <property type="match status" value="1"/>
</dbReference>
<gene>
    <name evidence="8" type="ORF">BG04_4474</name>
</gene>
<dbReference type="GeneID" id="93642478"/>
<dbReference type="InterPro" id="IPR013325">
    <property type="entry name" value="RNA_pol_sigma_r2"/>
</dbReference>
<dbReference type="InterPro" id="IPR007627">
    <property type="entry name" value="RNA_pol_sigma70_r2"/>
</dbReference>
<evidence type="ECO:0000256" key="4">
    <source>
        <dbReference type="ARBA" id="ARBA00023125"/>
    </source>
</evidence>
<keyword evidence="2" id="KW-0805">Transcription regulation</keyword>
<dbReference type="InterPro" id="IPR014296">
    <property type="entry name" value="RNA_pol_sigma-M_bacilli"/>
</dbReference>
<evidence type="ECO:0000259" key="7">
    <source>
        <dbReference type="Pfam" id="PF08281"/>
    </source>
</evidence>
<feature type="domain" description="RNA polymerase sigma factor 70 region 4 type 2" evidence="7">
    <location>
        <begin position="111"/>
        <end position="156"/>
    </location>
</feature>
<dbReference type="SUPFAM" id="SSF88659">
    <property type="entry name" value="Sigma3 and sigma4 domains of RNA polymerase sigma factors"/>
    <property type="match status" value="1"/>
</dbReference>
<dbReference type="InterPro" id="IPR014284">
    <property type="entry name" value="RNA_pol_sigma-70_dom"/>
</dbReference>
<dbReference type="NCBIfam" id="TIGR02950">
    <property type="entry name" value="SigM_subfam"/>
    <property type="match status" value="1"/>
</dbReference>
<dbReference type="InterPro" id="IPR013249">
    <property type="entry name" value="RNA_pol_sigma70_r4_t2"/>
</dbReference>